<keyword evidence="4" id="KW-1185">Reference proteome</keyword>
<sequence length="379" mass="42322">MQGFNMGRYVPPDLEGTTSFNQASGKGHALGHRARKLKTEGILTVRFECPFAIWCTTCVPEQIIGQGVRFNAEKKKVGAYYSTPIWQFRFKHTTCGGWLEVRTDPKNAEYIVTGGGRRRDTGGADDVDRFGQLQQSRVSEEDKARFEKEGAFGALEKKVEDKSAFVAQQERISELREASDRTWKDPYALNRKLRADFRVGRRKRQADERTGEALKDKFGLDSDMEVLAETQEDADRVKFVEFGDWTAAEASSSSKPLFMSTHSRYNGDLPSRPKHVQSGGVGGGTGPGKGGMLAKQKDKKQILQGQLANNTRMATDPFLRETDVWQPRGKRKREIRADGDDDREEDAVTSGEPEQKKVTKVTKGIAILALVGYESDSDV</sequence>
<proteinExistence type="inferred from homology"/>
<evidence type="ECO:0000313" key="4">
    <source>
        <dbReference type="Proteomes" id="UP000053342"/>
    </source>
</evidence>
<dbReference type="EMBL" id="KN847337">
    <property type="protein sequence ID" value="KIW41461.1"/>
    <property type="molecule type" value="Genomic_DNA"/>
</dbReference>
<comment type="similarity">
    <text evidence="1">Belongs to the CWC16 family.</text>
</comment>
<feature type="compositionally biased region" description="Gly residues" evidence="2">
    <location>
        <begin position="279"/>
        <end position="291"/>
    </location>
</feature>
<dbReference type="VEuPathDB" id="FungiDB:PV06_07017"/>
<feature type="region of interest" description="Disordered" evidence="2">
    <location>
        <begin position="268"/>
        <end position="355"/>
    </location>
</feature>
<dbReference type="OrthoDB" id="360327at2759"/>
<accession>A0A0D2AND3</accession>
<dbReference type="Proteomes" id="UP000053342">
    <property type="component" value="Unassembled WGS sequence"/>
</dbReference>
<dbReference type="STRING" id="215243.A0A0D2AND3"/>
<dbReference type="PANTHER" id="PTHR12111">
    <property type="entry name" value="SPLICING FACTOR YJU2"/>
    <property type="match status" value="1"/>
</dbReference>
<evidence type="ECO:0000256" key="2">
    <source>
        <dbReference type="SAM" id="MobiDB-lite"/>
    </source>
</evidence>
<evidence type="ECO:0000256" key="1">
    <source>
        <dbReference type="ARBA" id="ARBA00005595"/>
    </source>
</evidence>
<organism evidence="3 4">
    <name type="scientific">Exophiala oligosperma</name>
    <dbReference type="NCBI Taxonomy" id="215243"/>
    <lineage>
        <taxon>Eukaryota</taxon>
        <taxon>Fungi</taxon>
        <taxon>Dikarya</taxon>
        <taxon>Ascomycota</taxon>
        <taxon>Pezizomycotina</taxon>
        <taxon>Eurotiomycetes</taxon>
        <taxon>Chaetothyriomycetidae</taxon>
        <taxon>Chaetothyriales</taxon>
        <taxon>Herpotrichiellaceae</taxon>
        <taxon>Exophiala</taxon>
    </lineage>
</organism>
<dbReference type="GeneID" id="27359091"/>
<dbReference type="HOGENOM" id="CLU_050402_0_0_1"/>
<reference evidence="3 4" key="1">
    <citation type="submission" date="2015-01" db="EMBL/GenBank/DDBJ databases">
        <title>The Genome Sequence of Exophiala oligosperma CBS72588.</title>
        <authorList>
            <consortium name="The Broad Institute Genomics Platform"/>
            <person name="Cuomo C."/>
            <person name="de Hoog S."/>
            <person name="Gorbushina A."/>
            <person name="Stielow B."/>
            <person name="Teixiera M."/>
            <person name="Abouelleil A."/>
            <person name="Chapman S.B."/>
            <person name="Priest M."/>
            <person name="Young S.K."/>
            <person name="Wortman J."/>
            <person name="Nusbaum C."/>
            <person name="Birren B."/>
        </authorList>
    </citation>
    <scope>NUCLEOTIDE SEQUENCE [LARGE SCALE GENOMIC DNA]</scope>
    <source>
        <strain evidence="3 4">CBS 72588</strain>
    </source>
</reference>
<dbReference type="GO" id="GO:0005684">
    <property type="term" value="C:U2-type spliceosomal complex"/>
    <property type="evidence" value="ECO:0007669"/>
    <property type="project" value="TreeGrafter"/>
</dbReference>
<dbReference type="PANTHER" id="PTHR12111:SF2">
    <property type="entry name" value="SPLICING FACTOR YJU2B-RELATED"/>
    <property type="match status" value="1"/>
</dbReference>
<dbReference type="Pfam" id="PF04502">
    <property type="entry name" value="Saf4_Yju2"/>
    <property type="match status" value="1"/>
</dbReference>
<feature type="compositionally biased region" description="Polar residues" evidence="2">
    <location>
        <begin position="303"/>
        <end position="313"/>
    </location>
</feature>
<gene>
    <name evidence="3" type="ORF">PV06_07017</name>
</gene>
<dbReference type="AlphaFoldDB" id="A0A0D2AND3"/>
<dbReference type="RefSeq" id="XP_016261677.1">
    <property type="nucleotide sequence ID" value="XM_016408197.1"/>
</dbReference>
<dbReference type="InterPro" id="IPR007590">
    <property type="entry name" value="Saf4/Yju2"/>
</dbReference>
<dbReference type="GO" id="GO:0000398">
    <property type="term" value="P:mRNA splicing, via spliceosome"/>
    <property type="evidence" value="ECO:0007669"/>
    <property type="project" value="InterPro"/>
</dbReference>
<dbReference type="GO" id="GO:0071014">
    <property type="term" value="C:post-mRNA release spliceosomal complex"/>
    <property type="evidence" value="ECO:0007669"/>
    <property type="project" value="TreeGrafter"/>
</dbReference>
<name>A0A0D2AND3_9EURO</name>
<protein>
    <submittedName>
        <fullName evidence="3">Uncharacterized protein</fullName>
    </submittedName>
</protein>
<evidence type="ECO:0000313" key="3">
    <source>
        <dbReference type="EMBL" id="KIW41461.1"/>
    </source>
</evidence>